<evidence type="ECO:0000256" key="7">
    <source>
        <dbReference type="SAM" id="MobiDB-lite"/>
    </source>
</evidence>
<dbReference type="InterPro" id="IPR000923">
    <property type="entry name" value="BlueCu_1"/>
</dbReference>
<keyword evidence="10" id="KW-1185">Reference proteome</keyword>
<sequence>MYVTPGTTVTFEWVSDGHNIVVDSQPSGGGWEGHEPLEDEGFSYEFTFETTGVYEYYCTPHQSLGMVGTVEVVEQPDADGDGRGTARGAGLREEPRHRLVHRDGRDPGPRVLLHEVRRRLRAARGVTPPVRRPSFTARERR</sequence>
<proteinExistence type="predicted"/>
<evidence type="ECO:0000256" key="5">
    <source>
        <dbReference type="ARBA" id="ARBA00023008"/>
    </source>
</evidence>
<feature type="domain" description="Blue (type 1) copper" evidence="8">
    <location>
        <begin position="3"/>
        <end position="72"/>
    </location>
</feature>
<dbReference type="GO" id="GO:0046872">
    <property type="term" value="F:metal ion binding"/>
    <property type="evidence" value="ECO:0007669"/>
    <property type="project" value="UniProtKB-KW"/>
</dbReference>
<evidence type="ECO:0000313" key="10">
    <source>
        <dbReference type="Proteomes" id="UP001596368"/>
    </source>
</evidence>
<dbReference type="PANTHER" id="PTHR34192">
    <property type="entry name" value="PLASTOCYANIN MAJOR ISOFORM, CHLOROPLASTIC-RELATED"/>
    <property type="match status" value="1"/>
</dbReference>
<dbReference type="SUPFAM" id="SSF49503">
    <property type="entry name" value="Cupredoxins"/>
    <property type="match status" value="1"/>
</dbReference>
<feature type="compositionally biased region" description="Basic and acidic residues" evidence="7">
    <location>
        <begin position="80"/>
        <end position="109"/>
    </location>
</feature>
<dbReference type="Proteomes" id="UP001596368">
    <property type="component" value="Unassembled WGS sequence"/>
</dbReference>
<protein>
    <submittedName>
        <fullName evidence="9">Plastocyanin/azurin family copper-binding protein</fullName>
    </submittedName>
</protein>
<dbReference type="AlphaFoldDB" id="A0ABD5XMZ9"/>
<evidence type="ECO:0000256" key="3">
    <source>
        <dbReference type="ARBA" id="ARBA00022723"/>
    </source>
</evidence>
<keyword evidence="2" id="KW-0813">Transport</keyword>
<dbReference type="PROSITE" id="PS00196">
    <property type="entry name" value="COPPER_BLUE"/>
    <property type="match status" value="1"/>
</dbReference>
<keyword evidence="4" id="KW-0249">Electron transport</keyword>
<keyword evidence="5" id="KW-0186">Copper</keyword>
<dbReference type="Pfam" id="PF00127">
    <property type="entry name" value="Copper-bind"/>
    <property type="match status" value="1"/>
</dbReference>
<dbReference type="EMBL" id="JBHSZG010000001">
    <property type="protein sequence ID" value="MFC7136418.1"/>
    <property type="molecule type" value="Genomic_DNA"/>
</dbReference>
<evidence type="ECO:0000256" key="4">
    <source>
        <dbReference type="ARBA" id="ARBA00022982"/>
    </source>
</evidence>
<evidence type="ECO:0000256" key="6">
    <source>
        <dbReference type="ARBA" id="ARBA00023136"/>
    </source>
</evidence>
<keyword evidence="6" id="KW-0472">Membrane</keyword>
<keyword evidence="3" id="KW-0479">Metal-binding</keyword>
<comment type="subcellular location">
    <subcellularLocation>
        <location evidence="1">Membrane</location>
    </subcellularLocation>
</comment>
<accession>A0ABD5XMZ9</accession>
<evidence type="ECO:0000256" key="2">
    <source>
        <dbReference type="ARBA" id="ARBA00022448"/>
    </source>
</evidence>
<reference evidence="9 10" key="1">
    <citation type="journal article" date="2019" name="Int. J. Syst. Evol. Microbiol.">
        <title>The Global Catalogue of Microorganisms (GCM) 10K type strain sequencing project: providing services to taxonomists for standard genome sequencing and annotation.</title>
        <authorList>
            <consortium name="The Broad Institute Genomics Platform"/>
            <consortium name="The Broad Institute Genome Sequencing Center for Infectious Disease"/>
            <person name="Wu L."/>
            <person name="Ma J."/>
        </authorList>
    </citation>
    <scope>NUCLEOTIDE SEQUENCE [LARGE SCALE GENOMIC DNA]</scope>
    <source>
        <strain evidence="9 10">DT92</strain>
    </source>
</reference>
<evidence type="ECO:0000256" key="1">
    <source>
        <dbReference type="ARBA" id="ARBA00004370"/>
    </source>
</evidence>
<organism evidence="9 10">
    <name type="scientific">Halobaculum litoreum</name>
    <dbReference type="NCBI Taxonomy" id="3031998"/>
    <lineage>
        <taxon>Archaea</taxon>
        <taxon>Methanobacteriati</taxon>
        <taxon>Methanobacteriota</taxon>
        <taxon>Stenosarchaea group</taxon>
        <taxon>Halobacteria</taxon>
        <taxon>Halobacteriales</taxon>
        <taxon>Haloferacaceae</taxon>
        <taxon>Halobaculum</taxon>
    </lineage>
</organism>
<dbReference type="GO" id="GO:0016020">
    <property type="term" value="C:membrane"/>
    <property type="evidence" value="ECO:0007669"/>
    <property type="project" value="UniProtKB-SubCell"/>
</dbReference>
<dbReference type="InterPro" id="IPR028871">
    <property type="entry name" value="BlueCu_1_BS"/>
</dbReference>
<feature type="region of interest" description="Disordered" evidence="7">
    <location>
        <begin position="75"/>
        <end position="109"/>
    </location>
</feature>
<dbReference type="PANTHER" id="PTHR34192:SF10">
    <property type="entry name" value="PLASTOCYANIN MAJOR ISOFORM, CHLOROPLASTIC-RELATED"/>
    <property type="match status" value="1"/>
</dbReference>
<name>A0ABD5XMZ9_9EURY</name>
<evidence type="ECO:0000313" key="9">
    <source>
        <dbReference type="EMBL" id="MFC7136418.1"/>
    </source>
</evidence>
<gene>
    <name evidence="9" type="ORF">ACFQRB_07475</name>
</gene>
<comment type="caution">
    <text evidence="9">The sequence shown here is derived from an EMBL/GenBank/DDBJ whole genome shotgun (WGS) entry which is preliminary data.</text>
</comment>
<dbReference type="InterPro" id="IPR008972">
    <property type="entry name" value="Cupredoxin"/>
</dbReference>
<evidence type="ECO:0000259" key="8">
    <source>
        <dbReference type="Pfam" id="PF00127"/>
    </source>
</evidence>
<dbReference type="Gene3D" id="2.60.40.420">
    <property type="entry name" value="Cupredoxins - blue copper proteins"/>
    <property type="match status" value="1"/>
</dbReference>